<dbReference type="EMBL" id="KQ947415">
    <property type="protein sequence ID" value="KUJ16776.1"/>
    <property type="molecule type" value="Genomic_DNA"/>
</dbReference>
<dbReference type="GeneID" id="28829570"/>
<feature type="transmembrane region" description="Helical" evidence="1">
    <location>
        <begin position="30"/>
        <end position="49"/>
    </location>
</feature>
<reference evidence="2 3" key="1">
    <citation type="submission" date="2015-10" db="EMBL/GenBank/DDBJ databases">
        <title>Full genome of DAOMC 229536 Phialocephala scopiformis, a fungal endophyte of spruce producing the potent anti-insectan compound rugulosin.</title>
        <authorList>
            <consortium name="DOE Joint Genome Institute"/>
            <person name="Walker A.K."/>
            <person name="Frasz S.L."/>
            <person name="Seifert K.A."/>
            <person name="Miller J.D."/>
            <person name="Mondo S.J."/>
            <person name="Labutti K."/>
            <person name="Lipzen A."/>
            <person name="Dockter R."/>
            <person name="Kennedy M."/>
            <person name="Grigoriev I.V."/>
            <person name="Spatafora J.W."/>
        </authorList>
    </citation>
    <scope>NUCLEOTIDE SEQUENCE [LARGE SCALE GENOMIC DNA]</scope>
    <source>
        <strain evidence="2 3">CBS 120377</strain>
    </source>
</reference>
<proteinExistence type="predicted"/>
<keyword evidence="3" id="KW-1185">Reference proteome</keyword>
<name>A0A194X9D0_MOLSC</name>
<gene>
    <name evidence="2" type="ORF">LY89DRAFT_733782</name>
</gene>
<accession>A0A194X9D0</accession>
<protein>
    <submittedName>
        <fullName evidence="2">Uncharacterized protein</fullName>
    </submittedName>
</protein>
<dbReference type="InParanoid" id="A0A194X9D0"/>
<keyword evidence="1" id="KW-1133">Transmembrane helix</keyword>
<evidence type="ECO:0000313" key="2">
    <source>
        <dbReference type="EMBL" id="KUJ16776.1"/>
    </source>
</evidence>
<dbReference type="RefSeq" id="XP_018071131.1">
    <property type="nucleotide sequence ID" value="XM_018219844.1"/>
</dbReference>
<evidence type="ECO:0000313" key="3">
    <source>
        <dbReference type="Proteomes" id="UP000070700"/>
    </source>
</evidence>
<evidence type="ECO:0000256" key="1">
    <source>
        <dbReference type="SAM" id="Phobius"/>
    </source>
</evidence>
<keyword evidence="1" id="KW-0472">Membrane</keyword>
<dbReference type="Proteomes" id="UP000070700">
    <property type="component" value="Unassembled WGS sequence"/>
</dbReference>
<keyword evidence="1" id="KW-0812">Transmembrane</keyword>
<dbReference type="OrthoDB" id="5982228at2759"/>
<organism evidence="2 3">
    <name type="scientific">Mollisia scopiformis</name>
    <name type="common">Conifer needle endophyte fungus</name>
    <name type="synonym">Phialocephala scopiformis</name>
    <dbReference type="NCBI Taxonomy" id="149040"/>
    <lineage>
        <taxon>Eukaryota</taxon>
        <taxon>Fungi</taxon>
        <taxon>Dikarya</taxon>
        <taxon>Ascomycota</taxon>
        <taxon>Pezizomycotina</taxon>
        <taxon>Leotiomycetes</taxon>
        <taxon>Helotiales</taxon>
        <taxon>Mollisiaceae</taxon>
        <taxon>Mollisia</taxon>
    </lineage>
</organism>
<sequence length="101" mass="11104">MAAQAFLMVAPFLRPPGGVGSTPPLPYWLYSVVGIAILVAAVIYWLVWVKVLPAIGRYRLVPEHEKLADGTAVIVYQKVKTTQSKDVKVFSGTIWQNGCVF</sequence>
<dbReference type="AlphaFoldDB" id="A0A194X9D0"/>
<dbReference type="KEGG" id="psco:LY89DRAFT_733782"/>